<dbReference type="AlphaFoldDB" id="A0A8H3XCC7"/>
<dbReference type="InterPro" id="IPR028889">
    <property type="entry name" value="USP"/>
</dbReference>
<dbReference type="PANTHER" id="PTHR24006">
    <property type="entry name" value="UBIQUITIN CARBOXYL-TERMINAL HYDROLASE"/>
    <property type="match status" value="1"/>
</dbReference>
<dbReference type="Gene3D" id="3.10.20.90">
    <property type="entry name" value="Phosphatidylinositol 3-kinase Catalytic Subunit, Chain A, domain 1"/>
    <property type="match status" value="1"/>
</dbReference>
<dbReference type="SUPFAM" id="SSF49599">
    <property type="entry name" value="TRAF domain-like"/>
    <property type="match status" value="1"/>
</dbReference>
<keyword evidence="4" id="KW-1185">Reference proteome</keyword>
<feature type="domain" description="USP" evidence="2">
    <location>
        <begin position="154"/>
        <end position="419"/>
    </location>
</feature>
<dbReference type="InterPro" id="IPR050164">
    <property type="entry name" value="Peptidase_C19"/>
</dbReference>
<dbReference type="InterPro" id="IPR008974">
    <property type="entry name" value="TRAF-like"/>
</dbReference>
<dbReference type="InterPro" id="IPR038765">
    <property type="entry name" value="Papain-like_cys_pep_sf"/>
</dbReference>
<dbReference type="PROSITE" id="PS50235">
    <property type="entry name" value="USP_3"/>
    <property type="match status" value="1"/>
</dbReference>
<gene>
    <name evidence="3" type="ORF">F8M41_003224</name>
</gene>
<dbReference type="GO" id="GO:0004843">
    <property type="term" value="F:cysteine-type deubiquitinase activity"/>
    <property type="evidence" value="ECO:0007669"/>
    <property type="project" value="InterPro"/>
</dbReference>
<dbReference type="EMBL" id="WTPW01001282">
    <property type="protein sequence ID" value="KAF0445385.1"/>
    <property type="molecule type" value="Genomic_DNA"/>
</dbReference>
<organism evidence="3 4">
    <name type="scientific">Gigaspora margarita</name>
    <dbReference type="NCBI Taxonomy" id="4874"/>
    <lineage>
        <taxon>Eukaryota</taxon>
        <taxon>Fungi</taxon>
        <taxon>Fungi incertae sedis</taxon>
        <taxon>Mucoromycota</taxon>
        <taxon>Glomeromycotina</taxon>
        <taxon>Glomeromycetes</taxon>
        <taxon>Diversisporales</taxon>
        <taxon>Gigasporaceae</taxon>
        <taxon>Gigaspora</taxon>
    </lineage>
</organism>
<evidence type="ECO:0000259" key="2">
    <source>
        <dbReference type="PROSITE" id="PS50235"/>
    </source>
</evidence>
<dbReference type="Pfam" id="PF12436">
    <property type="entry name" value="USP7_ICP0_bdg"/>
    <property type="match status" value="1"/>
</dbReference>
<evidence type="ECO:0000313" key="4">
    <source>
        <dbReference type="Proteomes" id="UP000439903"/>
    </source>
</evidence>
<dbReference type="GO" id="GO:0005829">
    <property type="term" value="C:cytosol"/>
    <property type="evidence" value="ECO:0007669"/>
    <property type="project" value="TreeGrafter"/>
</dbReference>
<protein>
    <submittedName>
        <fullName evidence="3">Cysteine proteinase</fullName>
    </submittedName>
</protein>
<dbReference type="OrthoDB" id="289038at2759"/>
<comment type="caution">
    <text evidence="3">The sequence shown here is derived from an EMBL/GenBank/DDBJ whole genome shotgun (WGS) entry which is preliminary data.</text>
</comment>
<dbReference type="InterPro" id="IPR001394">
    <property type="entry name" value="Peptidase_C19_UCH"/>
</dbReference>
<name>A0A8H3XCC7_GIGMA</name>
<keyword evidence="1" id="KW-0833">Ubl conjugation pathway</keyword>
<dbReference type="GO" id="GO:0031647">
    <property type="term" value="P:regulation of protein stability"/>
    <property type="evidence" value="ECO:0007669"/>
    <property type="project" value="TreeGrafter"/>
</dbReference>
<accession>A0A8H3XCC7</accession>
<dbReference type="Pfam" id="PF00443">
    <property type="entry name" value="UCH"/>
    <property type="match status" value="1"/>
</dbReference>
<evidence type="ECO:0000313" key="3">
    <source>
        <dbReference type="EMBL" id="KAF0445385.1"/>
    </source>
</evidence>
<dbReference type="Proteomes" id="UP000439903">
    <property type="component" value="Unassembled WGS sequence"/>
</dbReference>
<dbReference type="SUPFAM" id="SSF54001">
    <property type="entry name" value="Cysteine proteinases"/>
    <property type="match status" value="1"/>
</dbReference>
<proteinExistence type="predicted"/>
<evidence type="ECO:0000256" key="1">
    <source>
        <dbReference type="ARBA" id="ARBA00022786"/>
    </source>
</evidence>
<sequence>MVQLNVTDYVAITNKITPDIDFVSIYLEFADSAKVSPNWHHYVQLALILWNPEELTKYIGYYTCHHYTTNGLESDWGFTRFYKQHKLFESSPSRSRPLIENGRCNITVLFCILKEPTDSQLSLDNFINYFTTDPLTGNHLKFYDYDSKKETVYISLNDCGTSSFISPLLHSLYCINYFCKVVYQISTEITEITEIIDKSIESVSLALQKIFYQMQTSDKSVETTEFFKSMGYYSYGSFIQHDAQKFNKELLNILEKKLKNTSLDSVISKLFVGKKKGFGTLNGSFDNYVQGRNLDEYLIGGYDLPDIEKNNNLLKINNHLEFPMEIDLQKYLSPDADRSRLHKYLLHDVLVHECDRNGGHYFALLKPERNGKWLKFDNARVILVAINEVLDENYGDDTPPSIVQTSQNQSAYMLVYISEHEIDKILSPVFSENVPEHLRELEDTCDDIIIDEIDKNKTSIGFDLINLYDHHYTRSEISQFKILHEDNYSTFKALVASNFNIQAENLIFWDTTRLPDGTIRPNFPISDSSLNTSMEVIKQSLELQNDELRLYMENVEDSSNDKLSKTKNDIIIFLKYFNPHMQLLEGVGHLCVKKYDKISSIIPILCKRKELLQNTLLKIYEETRSNTIIEMNLKWTFKKENIQNGAIFCFQNDLSEIEKNIIL</sequence>
<reference evidence="3 4" key="1">
    <citation type="journal article" date="2019" name="Environ. Microbiol.">
        <title>At the nexus of three kingdoms: the genome of the mycorrhizal fungus Gigaspora margarita provides insights into plant, endobacterial and fungal interactions.</title>
        <authorList>
            <person name="Venice F."/>
            <person name="Ghignone S."/>
            <person name="Salvioli di Fossalunga A."/>
            <person name="Amselem J."/>
            <person name="Novero M."/>
            <person name="Xianan X."/>
            <person name="Sedzielewska Toro K."/>
            <person name="Morin E."/>
            <person name="Lipzen A."/>
            <person name="Grigoriev I.V."/>
            <person name="Henrissat B."/>
            <person name="Martin F.M."/>
            <person name="Bonfante P."/>
        </authorList>
    </citation>
    <scope>NUCLEOTIDE SEQUENCE [LARGE SCALE GENOMIC DNA]</scope>
    <source>
        <strain evidence="3 4">BEG34</strain>
    </source>
</reference>
<dbReference type="Gene3D" id="2.60.210.10">
    <property type="entry name" value="Apoptosis, Tumor Necrosis Factor Receptor Associated Protein 2, Chain A"/>
    <property type="match status" value="1"/>
</dbReference>
<dbReference type="InterPro" id="IPR024729">
    <property type="entry name" value="USP7_ICP0-binding_dom"/>
</dbReference>
<dbReference type="GO" id="GO:0016579">
    <property type="term" value="P:protein deubiquitination"/>
    <property type="evidence" value="ECO:0007669"/>
    <property type="project" value="InterPro"/>
</dbReference>
<dbReference type="Gene3D" id="3.90.70.10">
    <property type="entry name" value="Cysteine proteinases"/>
    <property type="match status" value="2"/>
</dbReference>
<dbReference type="GO" id="GO:0005634">
    <property type="term" value="C:nucleus"/>
    <property type="evidence" value="ECO:0007669"/>
    <property type="project" value="TreeGrafter"/>
</dbReference>
<dbReference type="PANTHER" id="PTHR24006:SF644">
    <property type="entry name" value="UBIQUITIN CARBOXYL-TERMINAL HYDROLASE 7"/>
    <property type="match status" value="1"/>
</dbReference>